<dbReference type="PROSITE" id="PS50949">
    <property type="entry name" value="HTH_GNTR"/>
    <property type="match status" value="1"/>
</dbReference>
<protein>
    <submittedName>
        <fullName evidence="5">GntR family transcriptional regulator</fullName>
    </submittedName>
</protein>
<organism evidence="5 6">
    <name type="scientific">Brachybacterium huguangmaarense</name>
    <dbReference type="NCBI Taxonomy" id="1652028"/>
    <lineage>
        <taxon>Bacteria</taxon>
        <taxon>Bacillati</taxon>
        <taxon>Actinomycetota</taxon>
        <taxon>Actinomycetes</taxon>
        <taxon>Micrococcales</taxon>
        <taxon>Dermabacteraceae</taxon>
        <taxon>Brachybacterium</taxon>
    </lineage>
</organism>
<dbReference type="Gene3D" id="1.10.10.10">
    <property type="entry name" value="Winged helix-like DNA-binding domain superfamily/Winged helix DNA-binding domain"/>
    <property type="match status" value="1"/>
</dbReference>
<dbReference type="PRINTS" id="PR00035">
    <property type="entry name" value="HTHGNTR"/>
</dbReference>
<sequence>MAPQSTSTGTEPVELPLLVDRAASRPLYLQLADGIETAVRDGVLPPGSRIENEVALSKRLGLSRPTVRQGIQELVDKGMLVRKRGVGTQVVESRVNRPVALTSLYDDLASAGKRPTTEVLEYRVGRPSPEVASRLLLQPGELVLDLVRLRRVDGEPLALLMNSLPERFAPTREELSTTGLYDALRRRGVFAAVAHERIGAITADEEQGELLDEPVGAALLTMERKVFSNDGAVIEHGHHVYRASRYTFEVTLVD</sequence>
<name>A0ABY6G2T7_9MICO</name>
<dbReference type="InterPro" id="IPR036390">
    <property type="entry name" value="WH_DNA-bd_sf"/>
</dbReference>
<dbReference type="InterPro" id="IPR000524">
    <property type="entry name" value="Tscrpt_reg_HTH_GntR"/>
</dbReference>
<dbReference type="EMBL" id="CP107020">
    <property type="protein sequence ID" value="UYG17527.1"/>
    <property type="molecule type" value="Genomic_DNA"/>
</dbReference>
<evidence type="ECO:0000313" key="5">
    <source>
        <dbReference type="EMBL" id="UYG17527.1"/>
    </source>
</evidence>
<evidence type="ECO:0000256" key="2">
    <source>
        <dbReference type="ARBA" id="ARBA00023125"/>
    </source>
</evidence>
<evidence type="ECO:0000313" key="6">
    <source>
        <dbReference type="Proteomes" id="UP001164305"/>
    </source>
</evidence>
<feature type="domain" description="HTH gntR-type" evidence="4">
    <location>
        <begin position="25"/>
        <end position="93"/>
    </location>
</feature>
<proteinExistence type="predicted"/>
<keyword evidence="2" id="KW-0238">DNA-binding</keyword>
<dbReference type="Proteomes" id="UP001164305">
    <property type="component" value="Chromosome"/>
</dbReference>
<dbReference type="InterPro" id="IPR011663">
    <property type="entry name" value="UTRA"/>
</dbReference>
<dbReference type="InterPro" id="IPR028978">
    <property type="entry name" value="Chorismate_lyase_/UTRA_dom_sf"/>
</dbReference>
<dbReference type="RefSeq" id="WP_263594736.1">
    <property type="nucleotide sequence ID" value="NZ_CP107020.1"/>
</dbReference>
<keyword evidence="6" id="KW-1185">Reference proteome</keyword>
<gene>
    <name evidence="5" type="ORF">BRM3_03605</name>
</gene>
<evidence type="ECO:0000256" key="3">
    <source>
        <dbReference type="ARBA" id="ARBA00023163"/>
    </source>
</evidence>
<dbReference type="Pfam" id="PF00392">
    <property type="entry name" value="GntR"/>
    <property type="match status" value="1"/>
</dbReference>
<dbReference type="SUPFAM" id="SSF46785">
    <property type="entry name" value="Winged helix' DNA-binding domain"/>
    <property type="match status" value="1"/>
</dbReference>
<dbReference type="SUPFAM" id="SSF64288">
    <property type="entry name" value="Chorismate lyase-like"/>
    <property type="match status" value="1"/>
</dbReference>
<keyword evidence="3" id="KW-0804">Transcription</keyword>
<dbReference type="SMART" id="SM00866">
    <property type="entry name" value="UTRA"/>
    <property type="match status" value="1"/>
</dbReference>
<keyword evidence="1" id="KW-0805">Transcription regulation</keyword>
<dbReference type="InterPro" id="IPR036388">
    <property type="entry name" value="WH-like_DNA-bd_sf"/>
</dbReference>
<dbReference type="PANTHER" id="PTHR44846:SF17">
    <property type="entry name" value="GNTR-FAMILY TRANSCRIPTIONAL REGULATOR"/>
    <property type="match status" value="1"/>
</dbReference>
<dbReference type="Pfam" id="PF07702">
    <property type="entry name" value="UTRA"/>
    <property type="match status" value="1"/>
</dbReference>
<dbReference type="PANTHER" id="PTHR44846">
    <property type="entry name" value="MANNOSYL-D-GLYCERATE TRANSPORT/METABOLISM SYSTEM REPRESSOR MNGR-RELATED"/>
    <property type="match status" value="1"/>
</dbReference>
<accession>A0ABY6G2T7</accession>
<evidence type="ECO:0000259" key="4">
    <source>
        <dbReference type="PROSITE" id="PS50949"/>
    </source>
</evidence>
<dbReference type="SMART" id="SM00345">
    <property type="entry name" value="HTH_GNTR"/>
    <property type="match status" value="1"/>
</dbReference>
<dbReference type="InterPro" id="IPR050679">
    <property type="entry name" value="Bact_HTH_transcr_reg"/>
</dbReference>
<dbReference type="CDD" id="cd07377">
    <property type="entry name" value="WHTH_GntR"/>
    <property type="match status" value="1"/>
</dbReference>
<dbReference type="Gene3D" id="3.40.1410.10">
    <property type="entry name" value="Chorismate lyase-like"/>
    <property type="match status" value="1"/>
</dbReference>
<evidence type="ECO:0000256" key="1">
    <source>
        <dbReference type="ARBA" id="ARBA00023015"/>
    </source>
</evidence>
<reference evidence="5" key="1">
    <citation type="submission" date="2022-10" db="EMBL/GenBank/DDBJ databases">
        <title>Whole-Genome Sequencing of Brachybacterium huguangmaarense BRM-3, Isolated from Betula schmidtii.</title>
        <authorList>
            <person name="Haam D."/>
        </authorList>
    </citation>
    <scope>NUCLEOTIDE SEQUENCE</scope>
    <source>
        <strain evidence="5">BRM-3</strain>
    </source>
</reference>